<protein>
    <submittedName>
        <fullName evidence="2">Uncharacterized protein</fullName>
    </submittedName>
</protein>
<feature type="region of interest" description="Disordered" evidence="1">
    <location>
        <begin position="182"/>
        <end position="214"/>
    </location>
</feature>
<comment type="caution">
    <text evidence="2">The sequence shown here is derived from an EMBL/GenBank/DDBJ whole genome shotgun (WGS) entry which is preliminary data.</text>
</comment>
<dbReference type="Proteomes" id="UP000238296">
    <property type="component" value="Unassembled WGS sequence"/>
</dbReference>
<dbReference type="AntiFam" id="ANF00178">
    <property type="entry name" value="Shadow ORF (opposite dhbF)"/>
</dbReference>
<proteinExistence type="predicted"/>
<gene>
    <name evidence="2" type="ORF">C1Y40_05441</name>
</gene>
<evidence type="ECO:0000256" key="1">
    <source>
        <dbReference type="SAM" id="MobiDB-lite"/>
    </source>
</evidence>
<name>A0A2S8BCM3_9MYCO</name>
<accession>A0A2S8BCM3</accession>
<feature type="region of interest" description="Disordered" evidence="1">
    <location>
        <begin position="368"/>
        <end position="416"/>
    </location>
</feature>
<sequence>MRREPGVAPAVVAGHHRVLVHPGVLLQCGFHLPRLDPHPADLHLVVDATQVLDLAVGQVARQVAGAVHQPAGLIGERVGEEAGGGRVGPVEVAAAHPGTADEQLGGHAHRHRLQVRVEQIHASVGDRPPDRDDRAGCAAPAVKTGDGDRGLGGAVLVAQFGVQGGQELLRELVAQHLAAAPHPAQRHAARRGRFGQKRPQHRRHEMRGGDRLLDHGPDQIAGVLVPLGFCDDQPGADGQRPEDLADRGIERDRRLVQHPVLGGEPVAGLHPGQQVADRAVGVQRALGHAGGTGGVHDVGEVGRRGRRDHRRLAVGRGRLGSIQAEPVTAERRNQIQMAVVGDAGRRIGGIAQDGRDAVGGLRRVQRHERAPGFQHPQQRDDQVGRAVQQDRNDAVRSHPDALQPRRQRVAWASSSA</sequence>
<dbReference type="EMBL" id="PPEA01000817">
    <property type="protein sequence ID" value="PQM44401.1"/>
    <property type="molecule type" value="Genomic_DNA"/>
</dbReference>
<feature type="compositionally biased region" description="Basic and acidic residues" evidence="1">
    <location>
        <begin position="377"/>
        <end position="399"/>
    </location>
</feature>
<reference evidence="2 3" key="1">
    <citation type="journal article" date="2017" name="Int. J. Syst. Evol. Microbiol.">
        <title>Mycobacterium talmoniae sp. nov., a slowly growing mycobacterium isolated from human respiratory samples.</title>
        <authorList>
            <person name="Davidson R.M."/>
            <person name="DeGroote M.A."/>
            <person name="Marola J.L."/>
            <person name="Buss S."/>
            <person name="Jones V."/>
            <person name="McNeil M.R."/>
            <person name="Freifeld A.G."/>
            <person name="Elaine Epperson L."/>
            <person name="Hasan N.A."/>
            <person name="Jackson M."/>
            <person name="Iwen P.C."/>
            <person name="Salfinger M."/>
            <person name="Strong M."/>
        </authorList>
    </citation>
    <scope>NUCLEOTIDE SEQUENCE [LARGE SCALE GENOMIC DNA]</scope>
    <source>
        <strain evidence="2 3">ATCC BAA-2683</strain>
    </source>
</reference>
<organism evidence="2 3">
    <name type="scientific">Mycobacterium talmoniae</name>
    <dbReference type="NCBI Taxonomy" id="1858794"/>
    <lineage>
        <taxon>Bacteria</taxon>
        <taxon>Bacillati</taxon>
        <taxon>Actinomycetota</taxon>
        <taxon>Actinomycetes</taxon>
        <taxon>Mycobacteriales</taxon>
        <taxon>Mycobacteriaceae</taxon>
        <taxon>Mycobacterium</taxon>
    </lineage>
</organism>
<evidence type="ECO:0000313" key="2">
    <source>
        <dbReference type="EMBL" id="PQM44401.1"/>
    </source>
</evidence>
<evidence type="ECO:0000313" key="3">
    <source>
        <dbReference type="Proteomes" id="UP000238296"/>
    </source>
</evidence>
<feature type="compositionally biased region" description="Basic residues" evidence="1">
    <location>
        <begin position="184"/>
        <end position="205"/>
    </location>
</feature>
<dbReference type="AlphaFoldDB" id="A0A2S8BCM3"/>